<feature type="repeat" description="WD" evidence="1">
    <location>
        <begin position="259"/>
        <end position="300"/>
    </location>
</feature>
<dbReference type="InterPro" id="IPR019775">
    <property type="entry name" value="WD40_repeat_CS"/>
</dbReference>
<dbReference type="CDD" id="cd00200">
    <property type="entry name" value="WD40"/>
    <property type="match status" value="1"/>
</dbReference>
<dbReference type="SMART" id="SM00320">
    <property type="entry name" value="WD40"/>
    <property type="match status" value="7"/>
</dbReference>
<dbReference type="PROSITE" id="PS00678">
    <property type="entry name" value="WD_REPEATS_1"/>
    <property type="match status" value="6"/>
</dbReference>
<feature type="repeat" description="WD" evidence="1">
    <location>
        <begin position="385"/>
        <end position="426"/>
    </location>
</feature>
<dbReference type="Pfam" id="PF25173">
    <property type="entry name" value="Beta-prop_WDR3_1st"/>
    <property type="match status" value="1"/>
</dbReference>
<evidence type="ECO:0000256" key="1">
    <source>
        <dbReference type="PROSITE-ProRule" id="PRU00221"/>
    </source>
</evidence>
<proteinExistence type="predicted"/>
<dbReference type="InterPro" id="IPR001646">
    <property type="entry name" value="5peptide_repeat"/>
</dbReference>
<feature type="repeat" description="WD" evidence="1">
    <location>
        <begin position="301"/>
        <end position="342"/>
    </location>
</feature>
<reference evidence="2" key="1">
    <citation type="submission" date="2021-01" db="EMBL/GenBank/DDBJ databases">
        <authorList>
            <consortium name="Genoscope - CEA"/>
            <person name="William W."/>
        </authorList>
    </citation>
    <scope>NUCLEOTIDE SEQUENCE</scope>
</reference>
<sequence>MSGSFQGQEAIADILSQVKDVNELLFGVLIEILLKEQVQDCIGYLSDYRNQKYLESQILQQAENITQVDKQQKLAVIGNEMKQITDVLKKIKDHDFNYQDFSSFENEESTLSLIQSIKDNRRIIEFLLFLVQITSIDKTLIQCGSNSLHILVKTKEDLRNQKFEKIKIKNTSLEAANFARCNFSESQFNNVNISGINLNGALLFNCKWRNLKIPVLYKLDSDCVKSVCFSPDGNTLASGSNDQSIHLLDVKTGQYKTKLDVHRGTVWSVCFSPNGNSLASGSNDGSVLLWDVKTRKKRAELHAHTGTVYSVCFSNDGDKLASGSGDKSIRLWDVKTGQQKVKFDGHSDYVRSVCFSPDQNTLASGSDDKSIRLWDVKTGQQKAKLDGHFSYVYSVCFSPDGNKLASGSDDKSIRLWDVKTGQQKYKLDGHSDYVRSVCFSPDGNTLASGSDDDSIRLWDVKTGQQKAQLNGHSNLIMSVCFSPDGNTLASGSDDESILLWDVQNGNEISSAYKIYKDILAKYKAPLFLNNPKPESNNITILRISQTPLFQAQGALIFKGDFLNYDGYDLRPLFKSSGSSILEEFQQK</sequence>
<organism evidence="2 3">
    <name type="scientific">Paramecium pentaurelia</name>
    <dbReference type="NCBI Taxonomy" id="43138"/>
    <lineage>
        <taxon>Eukaryota</taxon>
        <taxon>Sar</taxon>
        <taxon>Alveolata</taxon>
        <taxon>Ciliophora</taxon>
        <taxon>Intramacronucleata</taxon>
        <taxon>Oligohymenophorea</taxon>
        <taxon>Peniculida</taxon>
        <taxon>Parameciidae</taxon>
        <taxon>Paramecium</taxon>
    </lineage>
</organism>
<feature type="repeat" description="WD" evidence="1">
    <location>
        <begin position="427"/>
        <end position="468"/>
    </location>
</feature>
<dbReference type="PROSITE" id="PS50294">
    <property type="entry name" value="WD_REPEATS_REGION"/>
    <property type="match status" value="6"/>
</dbReference>
<dbReference type="PANTHER" id="PTHR45333">
    <property type="entry name" value="MEMBRANE PROTEIN-RELATED"/>
    <property type="match status" value="1"/>
</dbReference>
<dbReference type="EMBL" id="CAJJDO010000151">
    <property type="protein sequence ID" value="CAD8208456.1"/>
    <property type="molecule type" value="Genomic_DNA"/>
</dbReference>
<dbReference type="Proteomes" id="UP000689195">
    <property type="component" value="Unassembled WGS sequence"/>
</dbReference>
<name>A0A8S1Y348_9CILI</name>
<gene>
    <name evidence="2" type="ORF">PPENT_87.1.T1510007</name>
</gene>
<feature type="repeat" description="WD" evidence="1">
    <location>
        <begin position="217"/>
        <end position="258"/>
    </location>
</feature>
<evidence type="ECO:0008006" key="4">
    <source>
        <dbReference type="Google" id="ProtNLM"/>
    </source>
</evidence>
<dbReference type="InterPro" id="IPR001680">
    <property type="entry name" value="WD40_rpt"/>
</dbReference>
<keyword evidence="3" id="KW-1185">Reference proteome</keyword>
<protein>
    <recommendedName>
        <fullName evidence="4">WD-40 repeat protein</fullName>
    </recommendedName>
</protein>
<accession>A0A8S1Y348</accession>
<feature type="repeat" description="WD" evidence="1">
    <location>
        <begin position="343"/>
        <end position="384"/>
    </location>
</feature>
<comment type="caution">
    <text evidence="2">The sequence shown here is derived from an EMBL/GenBank/DDBJ whole genome shotgun (WGS) entry which is preliminary data.</text>
</comment>
<dbReference type="AlphaFoldDB" id="A0A8S1Y348"/>
<dbReference type="InterPro" id="IPR018391">
    <property type="entry name" value="PQQ_b-propeller_rpt"/>
</dbReference>
<feature type="repeat" description="WD" evidence="1">
    <location>
        <begin position="469"/>
        <end position="510"/>
    </location>
</feature>
<evidence type="ECO:0000313" key="3">
    <source>
        <dbReference type="Proteomes" id="UP000689195"/>
    </source>
</evidence>
<dbReference type="PANTHER" id="PTHR45333:SF1">
    <property type="entry name" value="CHROMOSOME UNDETERMINED SCAFFOLD_625, WHOLE GENOME SHOTGUN SEQUENCE"/>
    <property type="match status" value="1"/>
</dbReference>
<dbReference type="PROSITE" id="PS50082">
    <property type="entry name" value="WD_REPEATS_2"/>
    <property type="match status" value="7"/>
</dbReference>
<keyword evidence="1" id="KW-0853">WD repeat</keyword>
<dbReference type="SMART" id="SM00564">
    <property type="entry name" value="PQQ"/>
    <property type="match status" value="6"/>
</dbReference>
<evidence type="ECO:0000313" key="2">
    <source>
        <dbReference type="EMBL" id="CAD8208456.1"/>
    </source>
</evidence>
<dbReference type="Pfam" id="PF00400">
    <property type="entry name" value="WD40"/>
    <property type="match status" value="2"/>
</dbReference>
<dbReference type="OrthoDB" id="438028at2759"/>
<dbReference type="Pfam" id="PF00805">
    <property type="entry name" value="Pentapeptide"/>
    <property type="match status" value="1"/>
</dbReference>